<dbReference type="OrthoDB" id="9807264at2"/>
<dbReference type="Proteomes" id="UP000221860">
    <property type="component" value="Unassembled WGS sequence"/>
</dbReference>
<evidence type="ECO:0000313" key="5">
    <source>
        <dbReference type="Proteomes" id="UP000221860"/>
    </source>
</evidence>
<sequence>MSALPIEPAAPANEPRDTRLRRLRMRSMRRGIKEMDLILQDFAQRRLADMSDADLALYDRLLSENDHDLYAWVAGAGQAPEPYRALVAEIAEGARGVTRPG</sequence>
<comment type="caution">
    <text evidence="4">The sequence shown here is derived from an EMBL/GenBank/DDBJ whole genome shotgun (WGS) entry which is preliminary data.</text>
</comment>
<dbReference type="GO" id="GO:0006099">
    <property type="term" value="P:tricarboxylic acid cycle"/>
    <property type="evidence" value="ECO:0007669"/>
    <property type="project" value="TreeGrafter"/>
</dbReference>
<comment type="similarity">
    <text evidence="1">Belongs to the SdhE FAD assembly factor family.</text>
</comment>
<name>A0A2G1MJ77_9RHOB</name>
<reference evidence="4 5" key="1">
    <citation type="submission" date="2017-08" db="EMBL/GenBank/DDBJ databases">
        <title>Draft Genome Sequence of Loktanella cinnabarina Strain XM1, Isolated from Coastal Surface Water.</title>
        <authorList>
            <person name="Ma R."/>
            <person name="Wang J."/>
            <person name="Wang Q."/>
            <person name="Ma Z."/>
            <person name="Li J."/>
            <person name="Chen L."/>
        </authorList>
    </citation>
    <scope>NUCLEOTIDE SEQUENCE [LARGE SCALE GENOMIC DNA]</scope>
    <source>
        <strain evidence="4 5">XM1</strain>
    </source>
</reference>
<protein>
    <recommendedName>
        <fullName evidence="2">FAD assembly factor SdhE</fullName>
    </recommendedName>
</protein>
<keyword evidence="3" id="KW-0143">Chaperone</keyword>
<evidence type="ECO:0000256" key="3">
    <source>
        <dbReference type="ARBA" id="ARBA00023186"/>
    </source>
</evidence>
<dbReference type="AlphaFoldDB" id="A0A2G1MJ77"/>
<keyword evidence="5" id="KW-1185">Reference proteome</keyword>
<dbReference type="PANTHER" id="PTHR12469">
    <property type="entry name" value="PROTEIN EMI5 HOMOLOG, MITOCHONDRIAL"/>
    <property type="match status" value="1"/>
</dbReference>
<gene>
    <name evidence="4" type="ORF">CJ301_03655</name>
</gene>
<dbReference type="InterPro" id="IPR036714">
    <property type="entry name" value="SDH_sf"/>
</dbReference>
<evidence type="ECO:0000313" key="4">
    <source>
        <dbReference type="EMBL" id="PHP28805.1"/>
    </source>
</evidence>
<dbReference type="SUPFAM" id="SSF109910">
    <property type="entry name" value="YgfY-like"/>
    <property type="match status" value="1"/>
</dbReference>
<dbReference type="PANTHER" id="PTHR12469:SF2">
    <property type="entry name" value="SUCCINATE DEHYDROGENASE ASSEMBLY FACTOR 2, MITOCHONDRIAL"/>
    <property type="match status" value="1"/>
</dbReference>
<dbReference type="Gene3D" id="1.10.150.250">
    <property type="entry name" value="Flavinator of succinate dehydrogenase"/>
    <property type="match status" value="1"/>
</dbReference>
<dbReference type="InterPro" id="IPR005631">
    <property type="entry name" value="SDH"/>
</dbReference>
<dbReference type="RefSeq" id="WP_099274413.1">
    <property type="nucleotide sequence ID" value="NZ_JAZETL010000018.1"/>
</dbReference>
<accession>A0A2G1MJ77</accession>
<organism evidence="4 5">
    <name type="scientific">Limimaricola cinnabarinus</name>
    <dbReference type="NCBI Taxonomy" id="1125964"/>
    <lineage>
        <taxon>Bacteria</taxon>
        <taxon>Pseudomonadati</taxon>
        <taxon>Pseudomonadota</taxon>
        <taxon>Alphaproteobacteria</taxon>
        <taxon>Rhodobacterales</taxon>
        <taxon>Paracoccaceae</taxon>
        <taxon>Limimaricola</taxon>
    </lineage>
</organism>
<evidence type="ECO:0000256" key="1">
    <source>
        <dbReference type="ARBA" id="ARBA00008571"/>
    </source>
</evidence>
<proteinExistence type="inferred from homology"/>
<dbReference type="Pfam" id="PF03937">
    <property type="entry name" value="Sdh5"/>
    <property type="match status" value="1"/>
</dbReference>
<dbReference type="EMBL" id="NQWH01000004">
    <property type="protein sequence ID" value="PHP28805.1"/>
    <property type="molecule type" value="Genomic_DNA"/>
</dbReference>
<evidence type="ECO:0000256" key="2">
    <source>
        <dbReference type="ARBA" id="ARBA00019418"/>
    </source>
</evidence>